<sequence length="147" mass="16439">MGIDFTLNSGLWAGKQITKVFGYEGMLVVARLYDLTPRNGTRKHKEYNIVEELANIVGWLLVVENEPPTLASTLAKDEIVEVSRTNVNVLEQGTSEGEEKGEGAEEEEGEEEEEGDFDSNEEIDESIEQSLHIHNSDLDSRSRIILC</sequence>
<evidence type="ECO:0000256" key="1">
    <source>
        <dbReference type="SAM" id="MobiDB-lite"/>
    </source>
</evidence>
<dbReference type="Proteomes" id="UP001341840">
    <property type="component" value="Unassembled WGS sequence"/>
</dbReference>
<proteinExistence type="predicted"/>
<keyword evidence="3" id="KW-1185">Reference proteome</keyword>
<gene>
    <name evidence="2" type="ORF">PIB30_058681</name>
</gene>
<name>A0ABU6TJS6_9FABA</name>
<feature type="compositionally biased region" description="Acidic residues" evidence="1">
    <location>
        <begin position="104"/>
        <end position="127"/>
    </location>
</feature>
<protein>
    <submittedName>
        <fullName evidence="2">Uncharacterized protein</fullName>
    </submittedName>
</protein>
<dbReference type="EMBL" id="JASCZI010091117">
    <property type="protein sequence ID" value="MED6149040.1"/>
    <property type="molecule type" value="Genomic_DNA"/>
</dbReference>
<comment type="caution">
    <text evidence="2">The sequence shown here is derived from an EMBL/GenBank/DDBJ whole genome shotgun (WGS) entry which is preliminary data.</text>
</comment>
<organism evidence="2 3">
    <name type="scientific">Stylosanthes scabra</name>
    <dbReference type="NCBI Taxonomy" id="79078"/>
    <lineage>
        <taxon>Eukaryota</taxon>
        <taxon>Viridiplantae</taxon>
        <taxon>Streptophyta</taxon>
        <taxon>Embryophyta</taxon>
        <taxon>Tracheophyta</taxon>
        <taxon>Spermatophyta</taxon>
        <taxon>Magnoliopsida</taxon>
        <taxon>eudicotyledons</taxon>
        <taxon>Gunneridae</taxon>
        <taxon>Pentapetalae</taxon>
        <taxon>rosids</taxon>
        <taxon>fabids</taxon>
        <taxon>Fabales</taxon>
        <taxon>Fabaceae</taxon>
        <taxon>Papilionoideae</taxon>
        <taxon>50 kb inversion clade</taxon>
        <taxon>dalbergioids sensu lato</taxon>
        <taxon>Dalbergieae</taxon>
        <taxon>Pterocarpus clade</taxon>
        <taxon>Stylosanthes</taxon>
    </lineage>
</organism>
<reference evidence="2 3" key="1">
    <citation type="journal article" date="2023" name="Plants (Basel)">
        <title>Bridging the Gap: Combining Genomics and Transcriptomics Approaches to Understand Stylosanthes scabra, an Orphan Legume from the Brazilian Caatinga.</title>
        <authorList>
            <person name="Ferreira-Neto J.R.C."/>
            <person name="da Silva M.D."/>
            <person name="Binneck E."/>
            <person name="de Melo N.F."/>
            <person name="da Silva R.H."/>
            <person name="de Melo A.L.T.M."/>
            <person name="Pandolfi V."/>
            <person name="Bustamante F.O."/>
            <person name="Brasileiro-Vidal A.C."/>
            <person name="Benko-Iseppon A.M."/>
        </authorList>
    </citation>
    <scope>NUCLEOTIDE SEQUENCE [LARGE SCALE GENOMIC DNA]</scope>
    <source>
        <tissue evidence="2">Leaves</tissue>
    </source>
</reference>
<evidence type="ECO:0000313" key="3">
    <source>
        <dbReference type="Proteomes" id="UP001341840"/>
    </source>
</evidence>
<feature type="region of interest" description="Disordered" evidence="1">
    <location>
        <begin position="87"/>
        <end position="132"/>
    </location>
</feature>
<evidence type="ECO:0000313" key="2">
    <source>
        <dbReference type="EMBL" id="MED6149040.1"/>
    </source>
</evidence>
<accession>A0ABU6TJS6</accession>